<reference evidence="2" key="1">
    <citation type="submission" date="2017-08" db="EMBL/GenBank/DDBJ databases">
        <title>A dynamic microbial community with high functional redundancy inhabits the cold, oxic subseafloor aquifer.</title>
        <authorList>
            <person name="Tully B.J."/>
            <person name="Wheat C.G."/>
            <person name="Glazer B.T."/>
            <person name="Huber J.A."/>
        </authorList>
    </citation>
    <scope>NUCLEOTIDE SEQUENCE [LARGE SCALE GENOMIC DNA]</scope>
</reference>
<proteinExistence type="predicted"/>
<protein>
    <submittedName>
        <fullName evidence="1">Uncharacterized protein</fullName>
    </submittedName>
</protein>
<comment type="caution">
    <text evidence="1">The sequence shown here is derived from an EMBL/GenBank/DDBJ whole genome shotgun (WGS) entry which is preliminary data.</text>
</comment>
<dbReference type="AlphaFoldDB" id="A0A2A4X268"/>
<dbReference type="EMBL" id="NVUL01000053">
    <property type="protein sequence ID" value="PCI76738.1"/>
    <property type="molecule type" value="Genomic_DNA"/>
</dbReference>
<name>A0A2A4X268_9GAMM</name>
<gene>
    <name evidence="1" type="ORF">COB20_09900</name>
</gene>
<accession>A0A2A4X268</accession>
<dbReference type="Proteomes" id="UP000218767">
    <property type="component" value="Unassembled WGS sequence"/>
</dbReference>
<evidence type="ECO:0000313" key="2">
    <source>
        <dbReference type="Proteomes" id="UP000218767"/>
    </source>
</evidence>
<organism evidence="1 2">
    <name type="scientific">SAR86 cluster bacterium</name>
    <dbReference type="NCBI Taxonomy" id="2030880"/>
    <lineage>
        <taxon>Bacteria</taxon>
        <taxon>Pseudomonadati</taxon>
        <taxon>Pseudomonadota</taxon>
        <taxon>Gammaproteobacteria</taxon>
        <taxon>SAR86 cluster</taxon>
    </lineage>
</organism>
<sequence>MNNMPQIFLQRVLLLSLVMSLGACHIKVRGNGFRDGQVYIGSQIASREYGAKQLAGQDIEEHNNTVYVPAGMNVQDINTVNGRVVLERGASARSVSTVNGRVQIEGRGSFAGSVDTVNGRISATQGGEIGGSATTVNGRINMDSVAVGRNVETLNGSINLVDVTVGENVETRNGNVRLENSVVEQDLIIHSRYRVSLLGLIDIKRDEPKIIVGPGSEIKGSLIARTDVRLYVHESAKIGNIVGASPLIYSGGHP</sequence>
<evidence type="ECO:0000313" key="1">
    <source>
        <dbReference type="EMBL" id="PCI76738.1"/>
    </source>
</evidence>